<comment type="caution">
    <text evidence="2">The sequence shown here is derived from an EMBL/GenBank/DDBJ whole genome shotgun (WGS) entry which is preliminary data.</text>
</comment>
<reference evidence="2" key="1">
    <citation type="submission" date="2021-01" db="EMBL/GenBank/DDBJ databases">
        <title>Marivirga aurantiaca sp. nov., isolated from intertidal surface sediments.</title>
        <authorList>
            <person name="Zhang M."/>
        </authorList>
    </citation>
    <scope>NUCLEOTIDE SEQUENCE</scope>
    <source>
        <strain evidence="2">S37H4</strain>
    </source>
</reference>
<gene>
    <name evidence="2" type="ORF">JKA74_09535</name>
</gene>
<dbReference type="Proteomes" id="UP000611723">
    <property type="component" value="Unassembled WGS sequence"/>
</dbReference>
<organism evidence="2 3">
    <name type="scientific">Marivirga aurantiaca</name>
    <dbReference type="NCBI Taxonomy" id="2802615"/>
    <lineage>
        <taxon>Bacteria</taxon>
        <taxon>Pseudomonadati</taxon>
        <taxon>Bacteroidota</taxon>
        <taxon>Cytophagia</taxon>
        <taxon>Cytophagales</taxon>
        <taxon>Marivirgaceae</taxon>
        <taxon>Marivirga</taxon>
    </lineage>
</organism>
<evidence type="ECO:0000313" key="2">
    <source>
        <dbReference type="EMBL" id="MBK6265281.1"/>
    </source>
</evidence>
<protein>
    <submittedName>
        <fullName evidence="2">DUF4114 domain-containing protein</fullName>
    </submittedName>
</protein>
<dbReference type="AlphaFoldDB" id="A0A934WYJ7"/>
<sequence>MKSITFNLLFIGFLVCLFSCEEEEIITETPDDIVPTVIKDEVLQEIERMFPEKENFRAGHPELFEVSAEKNILLSKESEIYLTFVSEGAGFKNSLGFYTYQKGNEPSDPSALDLQILFPNVSDDILNQGDMLQLGKGTFPAGTVVGFFLIKKGWSGEVNYDNETFYTDIDFNTETQQHVLFKLEEFDEIILAFEDKMPSENSDLDYNDIIFTISDNRDQNITDSFDLRKVVEY</sequence>
<dbReference type="Pfam" id="PF13448">
    <property type="entry name" value="DUF4114"/>
    <property type="match status" value="1"/>
</dbReference>
<accession>A0A934WYJ7</accession>
<dbReference type="EMBL" id="JAEQBW010000003">
    <property type="protein sequence ID" value="MBK6265281.1"/>
    <property type="molecule type" value="Genomic_DNA"/>
</dbReference>
<feature type="domain" description="DUF4114" evidence="1">
    <location>
        <begin position="139"/>
        <end position="214"/>
    </location>
</feature>
<dbReference type="InterPro" id="IPR025193">
    <property type="entry name" value="DUF4114"/>
</dbReference>
<dbReference type="RefSeq" id="WP_201430952.1">
    <property type="nucleotide sequence ID" value="NZ_JAEQBW010000003.1"/>
</dbReference>
<evidence type="ECO:0000259" key="1">
    <source>
        <dbReference type="Pfam" id="PF13448"/>
    </source>
</evidence>
<proteinExistence type="predicted"/>
<evidence type="ECO:0000313" key="3">
    <source>
        <dbReference type="Proteomes" id="UP000611723"/>
    </source>
</evidence>
<keyword evidence="3" id="KW-1185">Reference proteome</keyword>
<name>A0A934WYJ7_9BACT</name>